<dbReference type="Pfam" id="PF01565">
    <property type="entry name" value="FAD_binding_4"/>
    <property type="match status" value="1"/>
</dbReference>
<proteinExistence type="inferred from homology"/>
<comment type="function">
    <text evidence="2 16">Cell wall formation.</text>
</comment>
<evidence type="ECO:0000256" key="3">
    <source>
        <dbReference type="ARBA" id="ARBA00004496"/>
    </source>
</evidence>
<dbReference type="PANTHER" id="PTHR21071:SF4">
    <property type="entry name" value="UDP-N-ACETYLENOLPYRUVOYLGLUCOSAMINE REDUCTASE"/>
    <property type="match status" value="1"/>
</dbReference>
<comment type="caution">
    <text evidence="18">The sequence shown here is derived from an EMBL/GenBank/DDBJ whole genome shotgun (WGS) entry which is preliminary data.</text>
</comment>
<evidence type="ECO:0000256" key="4">
    <source>
        <dbReference type="ARBA" id="ARBA00004752"/>
    </source>
</evidence>
<evidence type="ECO:0000256" key="7">
    <source>
        <dbReference type="ARBA" id="ARBA00022630"/>
    </source>
</evidence>
<feature type="active site" evidence="16">
    <location>
        <position position="150"/>
    </location>
</feature>
<dbReference type="Gene3D" id="3.30.43.10">
    <property type="entry name" value="Uridine Diphospho-n-acetylenolpyruvylglucosamine Reductase, domain 2"/>
    <property type="match status" value="1"/>
</dbReference>
<dbReference type="NCBIfam" id="TIGR00179">
    <property type="entry name" value="murB"/>
    <property type="match status" value="1"/>
</dbReference>
<dbReference type="PANTHER" id="PTHR21071">
    <property type="entry name" value="UDP-N-ACETYLENOLPYRUVOYLGLUCOSAMINE REDUCTASE"/>
    <property type="match status" value="1"/>
</dbReference>
<dbReference type="HAMAP" id="MF_00037">
    <property type="entry name" value="MurB"/>
    <property type="match status" value="1"/>
</dbReference>
<evidence type="ECO:0000256" key="1">
    <source>
        <dbReference type="ARBA" id="ARBA00001974"/>
    </source>
</evidence>
<sequence>MAAHTTFKIGGPARYFYVAQSRGQLLAAVKAAEELNIPYFIFGRGSNLLVSDEGYQGLVIKNLSDGIEVSGDEITAESGVGLSRLVGAATQAGLTGLEFAAGIPGSAGGAALGNAGAYGSSLGGVIKEIEIYQNGEVKILSQKQMQYGYRDSVLKHQPGIVLSVKIKLKKAALKEIQKEVVRIIMERKEKLPWEPSAGCIFKNIELKQAEIDEKRIIKELDITKDEWKNATKYGKLAAGFIIDHLNLKGKVIGGCQISQKHSAFFVNLGQAKAAHVMMLISDVKMEVRNRLGIQLQEEVRYLGF</sequence>
<dbReference type="GO" id="GO:0009252">
    <property type="term" value="P:peptidoglycan biosynthetic process"/>
    <property type="evidence" value="ECO:0007669"/>
    <property type="project" value="UniProtKB-UniRule"/>
</dbReference>
<feature type="domain" description="FAD-binding PCMH-type" evidence="17">
    <location>
        <begin position="8"/>
        <end position="171"/>
    </location>
</feature>
<feature type="active site" evidence="16">
    <location>
        <position position="298"/>
    </location>
</feature>
<organism evidence="18 19">
    <name type="scientific">Candidatus Buchananbacteria bacterium RIFCSPHIGHO2_01_FULL_46_12</name>
    <dbReference type="NCBI Taxonomy" id="1797536"/>
    <lineage>
        <taxon>Bacteria</taxon>
        <taxon>Candidatus Buchananiibacteriota</taxon>
    </lineage>
</organism>
<keyword evidence="11 16" id="KW-0573">Peptidoglycan synthesis</keyword>
<dbReference type="GO" id="GO:0071949">
    <property type="term" value="F:FAD binding"/>
    <property type="evidence" value="ECO:0007669"/>
    <property type="project" value="InterPro"/>
</dbReference>
<dbReference type="GO" id="GO:0008762">
    <property type="term" value="F:UDP-N-acetylmuramate dehydrogenase activity"/>
    <property type="evidence" value="ECO:0007669"/>
    <property type="project" value="UniProtKB-UniRule"/>
</dbReference>
<comment type="similarity">
    <text evidence="16">Belongs to the MurB family.</text>
</comment>
<feature type="active site" description="Proton donor" evidence="16">
    <location>
        <position position="199"/>
    </location>
</feature>
<keyword evidence="6 16" id="KW-0132">Cell division</keyword>
<dbReference type="InterPro" id="IPR036318">
    <property type="entry name" value="FAD-bd_PCMH-like_sf"/>
</dbReference>
<dbReference type="UniPathway" id="UPA00219"/>
<accession>A0A1G1Y8L8</accession>
<evidence type="ECO:0000256" key="13">
    <source>
        <dbReference type="ARBA" id="ARBA00023306"/>
    </source>
</evidence>
<dbReference type="InterPro" id="IPR036635">
    <property type="entry name" value="MurB_C_sf"/>
</dbReference>
<evidence type="ECO:0000256" key="12">
    <source>
        <dbReference type="ARBA" id="ARBA00023002"/>
    </source>
</evidence>
<evidence type="ECO:0000313" key="18">
    <source>
        <dbReference type="EMBL" id="OGY48050.1"/>
    </source>
</evidence>
<dbReference type="InterPro" id="IPR003170">
    <property type="entry name" value="MurB"/>
</dbReference>
<dbReference type="InterPro" id="IPR016166">
    <property type="entry name" value="FAD-bd_PCMH"/>
</dbReference>
<evidence type="ECO:0000256" key="9">
    <source>
        <dbReference type="ARBA" id="ARBA00022857"/>
    </source>
</evidence>
<dbReference type="InterPro" id="IPR016169">
    <property type="entry name" value="FAD-bd_PCMH_sub2"/>
</dbReference>
<gene>
    <name evidence="16" type="primary">murB</name>
    <name evidence="18" type="ORF">A2663_03180</name>
</gene>
<dbReference type="Gene3D" id="3.90.78.10">
    <property type="entry name" value="UDP-N-acetylenolpyruvoylglucosamine reductase, C-terminal domain"/>
    <property type="match status" value="1"/>
</dbReference>
<protein>
    <recommendedName>
        <fullName evidence="16">UDP-N-acetylenolpyruvoylglucosamine reductase</fullName>
        <ecNumber evidence="16">1.3.1.98</ecNumber>
    </recommendedName>
    <alternativeName>
        <fullName evidence="16">UDP-N-acetylmuramate dehydrogenase</fullName>
    </alternativeName>
</protein>
<keyword evidence="12 16" id="KW-0560">Oxidoreductase</keyword>
<dbReference type="Pfam" id="PF02873">
    <property type="entry name" value="MurB_C"/>
    <property type="match status" value="1"/>
</dbReference>
<comment type="subcellular location">
    <subcellularLocation>
        <location evidence="3 16">Cytoplasm</location>
    </subcellularLocation>
</comment>
<reference evidence="18 19" key="1">
    <citation type="journal article" date="2016" name="Nat. Commun.">
        <title>Thousands of microbial genomes shed light on interconnected biogeochemical processes in an aquifer system.</title>
        <authorList>
            <person name="Anantharaman K."/>
            <person name="Brown C.T."/>
            <person name="Hug L.A."/>
            <person name="Sharon I."/>
            <person name="Castelle C.J."/>
            <person name="Probst A.J."/>
            <person name="Thomas B.C."/>
            <person name="Singh A."/>
            <person name="Wilkins M.J."/>
            <person name="Karaoz U."/>
            <person name="Brodie E.L."/>
            <person name="Williams K.H."/>
            <person name="Hubbard S.S."/>
            <person name="Banfield J.F."/>
        </authorList>
    </citation>
    <scope>NUCLEOTIDE SEQUENCE [LARGE SCALE GENOMIC DNA]</scope>
</reference>
<keyword evidence="5 16" id="KW-0963">Cytoplasm</keyword>
<dbReference type="EC" id="1.3.1.98" evidence="16"/>
<evidence type="ECO:0000259" key="17">
    <source>
        <dbReference type="PROSITE" id="PS51387"/>
    </source>
</evidence>
<name>A0A1G1Y8L8_9BACT</name>
<keyword evidence="7 16" id="KW-0285">Flavoprotein</keyword>
<dbReference type="SUPFAM" id="SSF56194">
    <property type="entry name" value="Uridine diphospho-N-Acetylenolpyruvylglucosamine reductase, MurB, C-terminal domain"/>
    <property type="match status" value="1"/>
</dbReference>
<dbReference type="InterPro" id="IPR011601">
    <property type="entry name" value="MurB_C"/>
</dbReference>
<keyword evidence="9 16" id="KW-0521">NADP</keyword>
<evidence type="ECO:0000313" key="19">
    <source>
        <dbReference type="Proteomes" id="UP000178432"/>
    </source>
</evidence>
<evidence type="ECO:0000256" key="16">
    <source>
        <dbReference type="HAMAP-Rule" id="MF_00037"/>
    </source>
</evidence>
<evidence type="ECO:0000256" key="10">
    <source>
        <dbReference type="ARBA" id="ARBA00022960"/>
    </source>
</evidence>
<evidence type="ECO:0000256" key="8">
    <source>
        <dbReference type="ARBA" id="ARBA00022827"/>
    </source>
</evidence>
<dbReference type="AlphaFoldDB" id="A0A1G1Y8L8"/>
<dbReference type="Gene3D" id="3.30.465.10">
    <property type="match status" value="1"/>
</dbReference>
<dbReference type="Proteomes" id="UP000178432">
    <property type="component" value="Unassembled WGS sequence"/>
</dbReference>
<keyword evidence="8 16" id="KW-0274">FAD</keyword>
<dbReference type="PROSITE" id="PS51387">
    <property type="entry name" value="FAD_PCMH"/>
    <property type="match status" value="1"/>
</dbReference>
<dbReference type="GO" id="GO:0051301">
    <property type="term" value="P:cell division"/>
    <property type="evidence" value="ECO:0007669"/>
    <property type="project" value="UniProtKB-KW"/>
</dbReference>
<evidence type="ECO:0000256" key="2">
    <source>
        <dbReference type="ARBA" id="ARBA00003921"/>
    </source>
</evidence>
<dbReference type="GO" id="GO:0005829">
    <property type="term" value="C:cytosol"/>
    <property type="evidence" value="ECO:0007669"/>
    <property type="project" value="TreeGrafter"/>
</dbReference>
<evidence type="ECO:0000256" key="6">
    <source>
        <dbReference type="ARBA" id="ARBA00022618"/>
    </source>
</evidence>
<dbReference type="InterPro" id="IPR006094">
    <property type="entry name" value="Oxid_FAD_bind_N"/>
</dbReference>
<dbReference type="SUPFAM" id="SSF56176">
    <property type="entry name" value="FAD-binding/transporter-associated domain-like"/>
    <property type="match status" value="1"/>
</dbReference>
<dbReference type="EMBL" id="MHIF01000019">
    <property type="protein sequence ID" value="OGY48050.1"/>
    <property type="molecule type" value="Genomic_DNA"/>
</dbReference>
<dbReference type="InterPro" id="IPR016167">
    <property type="entry name" value="FAD-bd_PCMH_sub1"/>
</dbReference>
<keyword evidence="14 16" id="KW-0961">Cell wall biogenesis/degradation</keyword>
<evidence type="ECO:0000256" key="14">
    <source>
        <dbReference type="ARBA" id="ARBA00023316"/>
    </source>
</evidence>
<comment type="cofactor">
    <cofactor evidence="1 16">
        <name>FAD</name>
        <dbReference type="ChEBI" id="CHEBI:57692"/>
    </cofactor>
</comment>
<comment type="pathway">
    <text evidence="4 16">Cell wall biogenesis; peptidoglycan biosynthesis.</text>
</comment>
<evidence type="ECO:0000256" key="15">
    <source>
        <dbReference type="ARBA" id="ARBA00048914"/>
    </source>
</evidence>
<evidence type="ECO:0000256" key="5">
    <source>
        <dbReference type="ARBA" id="ARBA00022490"/>
    </source>
</evidence>
<keyword evidence="10 16" id="KW-0133">Cell shape</keyword>
<keyword evidence="13 16" id="KW-0131">Cell cycle</keyword>
<dbReference type="GO" id="GO:0008360">
    <property type="term" value="P:regulation of cell shape"/>
    <property type="evidence" value="ECO:0007669"/>
    <property type="project" value="UniProtKB-KW"/>
</dbReference>
<evidence type="ECO:0000256" key="11">
    <source>
        <dbReference type="ARBA" id="ARBA00022984"/>
    </source>
</evidence>
<dbReference type="GO" id="GO:0071555">
    <property type="term" value="P:cell wall organization"/>
    <property type="evidence" value="ECO:0007669"/>
    <property type="project" value="UniProtKB-KW"/>
</dbReference>
<comment type="catalytic activity">
    <reaction evidence="15 16">
        <text>UDP-N-acetyl-alpha-D-muramate + NADP(+) = UDP-N-acetyl-3-O-(1-carboxyvinyl)-alpha-D-glucosamine + NADPH + H(+)</text>
        <dbReference type="Rhea" id="RHEA:12248"/>
        <dbReference type="ChEBI" id="CHEBI:15378"/>
        <dbReference type="ChEBI" id="CHEBI:57783"/>
        <dbReference type="ChEBI" id="CHEBI:58349"/>
        <dbReference type="ChEBI" id="CHEBI:68483"/>
        <dbReference type="ChEBI" id="CHEBI:70757"/>
        <dbReference type="EC" id="1.3.1.98"/>
    </reaction>
</comment>